<evidence type="ECO:0000256" key="3">
    <source>
        <dbReference type="ARBA" id="ARBA00004555"/>
    </source>
</evidence>
<keyword evidence="23" id="KW-1185">Reference proteome</keyword>
<keyword evidence="22" id="KW-0031">Aminopeptidase</keyword>
<dbReference type="GO" id="GO:0004180">
    <property type="term" value="F:carboxypeptidase activity"/>
    <property type="evidence" value="ECO:0007669"/>
    <property type="project" value="UniProtKB-KW"/>
</dbReference>
<keyword evidence="16" id="KW-0865">Zymogen</keyword>
<keyword evidence="15" id="KW-0482">Metalloprotease</keyword>
<evidence type="ECO:0000256" key="8">
    <source>
        <dbReference type="ARBA" id="ARBA00022670"/>
    </source>
</evidence>
<evidence type="ECO:0000313" key="22">
    <source>
        <dbReference type="EMBL" id="AXC11894.1"/>
    </source>
</evidence>
<evidence type="ECO:0000256" key="7">
    <source>
        <dbReference type="ARBA" id="ARBA00022645"/>
    </source>
</evidence>
<evidence type="ECO:0000256" key="4">
    <source>
        <dbReference type="ARBA" id="ARBA00004613"/>
    </source>
</evidence>
<evidence type="ECO:0000259" key="21">
    <source>
        <dbReference type="Pfam" id="PF04389"/>
    </source>
</evidence>
<evidence type="ECO:0000256" key="9">
    <source>
        <dbReference type="ARBA" id="ARBA00022723"/>
    </source>
</evidence>
<comment type="subunit">
    <text evidence="19">Homodimer. The monomeric form is inactive while the homodimer is active.</text>
</comment>
<dbReference type="SUPFAM" id="SSF53187">
    <property type="entry name" value="Zn-dependent exopeptidases"/>
    <property type="match status" value="1"/>
</dbReference>
<evidence type="ECO:0000256" key="19">
    <source>
        <dbReference type="ARBA" id="ARBA00025833"/>
    </source>
</evidence>
<dbReference type="PANTHER" id="PTHR12053:SF3">
    <property type="entry name" value="CARBOXYPEPTIDASE Q"/>
    <property type="match status" value="1"/>
</dbReference>
<proteinExistence type="predicted"/>
<name>A0A2Z5FZD1_9BACT</name>
<dbReference type="InterPro" id="IPR007484">
    <property type="entry name" value="Peptidase_M28"/>
</dbReference>
<keyword evidence="8" id="KW-0645">Protease</keyword>
<keyword evidence="7" id="KW-0121">Carboxypeptidase</keyword>
<comment type="subcellular location">
    <subcellularLocation>
        <location evidence="1">Endoplasmic reticulum</location>
    </subcellularLocation>
    <subcellularLocation>
        <location evidence="3">Golgi apparatus</location>
    </subcellularLocation>
    <subcellularLocation>
        <location evidence="2">Lysosome</location>
    </subcellularLocation>
    <subcellularLocation>
        <location evidence="4">Secreted</location>
    </subcellularLocation>
</comment>
<dbReference type="GO" id="GO:0005576">
    <property type="term" value="C:extracellular region"/>
    <property type="evidence" value="ECO:0007669"/>
    <property type="project" value="UniProtKB-SubCell"/>
</dbReference>
<evidence type="ECO:0000256" key="17">
    <source>
        <dbReference type="ARBA" id="ARBA00023180"/>
    </source>
</evidence>
<reference evidence="22 23" key="1">
    <citation type="journal article" date="2018" name="Front. Microbiol.">
        <title>Hydrolytic Capabilities as a Key to Environmental Success: Chitinolytic and Cellulolytic Acidobacteria From Acidic Sub-arctic Soils and Boreal Peatlands.</title>
        <authorList>
            <person name="Belova S.E."/>
            <person name="Ravin N.V."/>
            <person name="Pankratov T.A."/>
            <person name="Rakitin A.L."/>
            <person name="Ivanova A.A."/>
            <person name="Beletsky A.V."/>
            <person name="Mardanov A.V."/>
            <person name="Sinninghe Damste J.S."/>
            <person name="Dedysh S.N."/>
        </authorList>
    </citation>
    <scope>NUCLEOTIDE SEQUENCE [LARGE SCALE GENOMIC DNA]</scope>
    <source>
        <strain evidence="22 23">SBC82</strain>
    </source>
</reference>
<dbReference type="GO" id="GO:0046872">
    <property type="term" value="F:metal ion binding"/>
    <property type="evidence" value="ECO:0007669"/>
    <property type="project" value="UniProtKB-KW"/>
</dbReference>
<dbReference type="AlphaFoldDB" id="A0A2Z5FZD1"/>
<keyword evidence="12" id="KW-0256">Endoplasmic reticulum</keyword>
<keyword evidence="14" id="KW-0333">Golgi apparatus</keyword>
<keyword evidence="10" id="KW-0732">Signal</keyword>
<organism evidence="22 23">
    <name type="scientific">Acidisarcina polymorpha</name>
    <dbReference type="NCBI Taxonomy" id="2211140"/>
    <lineage>
        <taxon>Bacteria</taxon>
        <taxon>Pseudomonadati</taxon>
        <taxon>Acidobacteriota</taxon>
        <taxon>Terriglobia</taxon>
        <taxon>Terriglobales</taxon>
        <taxon>Acidobacteriaceae</taxon>
        <taxon>Acidisarcina</taxon>
    </lineage>
</organism>
<dbReference type="PANTHER" id="PTHR12053">
    <property type="entry name" value="PROTEASE FAMILY M28 PLASMA GLUTAMATE CARBOXYPEPTIDASE-RELATED"/>
    <property type="match status" value="1"/>
</dbReference>
<dbReference type="Gene3D" id="3.50.30.30">
    <property type="match status" value="1"/>
</dbReference>
<evidence type="ECO:0000256" key="15">
    <source>
        <dbReference type="ARBA" id="ARBA00023049"/>
    </source>
</evidence>
<evidence type="ECO:0000313" key="23">
    <source>
        <dbReference type="Proteomes" id="UP000253606"/>
    </source>
</evidence>
<dbReference type="KEGG" id="abas:ACPOL_2576"/>
<gene>
    <name evidence="22" type="ORF">ACPOL_2576</name>
</gene>
<evidence type="ECO:0000256" key="13">
    <source>
        <dbReference type="ARBA" id="ARBA00022833"/>
    </source>
</evidence>
<dbReference type="Pfam" id="PF04389">
    <property type="entry name" value="Peptidase_M28"/>
    <property type="match status" value="1"/>
</dbReference>
<evidence type="ECO:0000256" key="1">
    <source>
        <dbReference type="ARBA" id="ARBA00004240"/>
    </source>
</evidence>
<evidence type="ECO:0000256" key="10">
    <source>
        <dbReference type="ARBA" id="ARBA00022729"/>
    </source>
</evidence>
<dbReference type="GO" id="GO:0006508">
    <property type="term" value="P:proteolysis"/>
    <property type="evidence" value="ECO:0007669"/>
    <property type="project" value="UniProtKB-KW"/>
</dbReference>
<keyword evidence="17" id="KW-0325">Glycoprotein</keyword>
<sequence length="447" mass="47385">MEQIATMNRLRDEALRDPFAYDRLSYLTDTIGPRLSGSTQASAAVEWVAAQMRALGADVMLEKTAVPHWVRGEETAFLTDWPNKVSGATQKIVLTALGNSVATAPSGVSAAVIVVHSFAELRALPAGAVKGKIVLFDVSFDKAMTAQGQGIQAYLQTAPYRVVGPSVAAKLGAIAVLVRSLGSADLRTAHTGTLLYTEGVEKIPAAAVTAEDADLLARLARQGPITIHLTLTPQTLPLETSYNVIADWKGSENPEQMVIVSGHLDSWDLGTGATDDGAGIVTAMQTIQLLQALNIHPRRTIRFIAWMNEEFGASGAATYGKEHSVEFGNHVAAMESDLGCDHPTGLYLSDPALEAFLAPVADALKPIGAGSLTTISELPSEDLAPMIAAGVPSLAPIQDLRSYFNYHHTAADTLDKVDRQHLQENAAVIAVTAYAFADASKPAPRSK</sequence>
<dbReference type="InterPro" id="IPR039866">
    <property type="entry name" value="CPQ"/>
</dbReference>
<evidence type="ECO:0000256" key="11">
    <source>
        <dbReference type="ARBA" id="ARBA00022801"/>
    </source>
</evidence>
<dbReference type="EMBL" id="CP030840">
    <property type="protein sequence ID" value="AXC11894.1"/>
    <property type="molecule type" value="Genomic_DNA"/>
</dbReference>
<evidence type="ECO:0000256" key="5">
    <source>
        <dbReference type="ARBA" id="ARBA00014116"/>
    </source>
</evidence>
<dbReference type="GO" id="GO:0004177">
    <property type="term" value="F:aminopeptidase activity"/>
    <property type="evidence" value="ECO:0007669"/>
    <property type="project" value="UniProtKB-KW"/>
</dbReference>
<keyword evidence="11" id="KW-0378">Hydrolase</keyword>
<feature type="domain" description="Peptidase M28" evidence="21">
    <location>
        <begin position="243"/>
        <end position="431"/>
    </location>
</feature>
<accession>A0A2Z5FZD1</accession>
<evidence type="ECO:0000256" key="12">
    <source>
        <dbReference type="ARBA" id="ARBA00022824"/>
    </source>
</evidence>
<dbReference type="RefSeq" id="WP_236657419.1">
    <property type="nucleotide sequence ID" value="NZ_CP030840.1"/>
</dbReference>
<evidence type="ECO:0000256" key="6">
    <source>
        <dbReference type="ARBA" id="ARBA00022525"/>
    </source>
</evidence>
<keyword evidence="9" id="KW-0479">Metal-binding</keyword>
<evidence type="ECO:0000256" key="2">
    <source>
        <dbReference type="ARBA" id="ARBA00004371"/>
    </source>
</evidence>
<keyword evidence="18" id="KW-0458">Lysosome</keyword>
<evidence type="ECO:0000256" key="20">
    <source>
        <dbReference type="ARBA" id="ARBA00033328"/>
    </source>
</evidence>
<evidence type="ECO:0000256" key="16">
    <source>
        <dbReference type="ARBA" id="ARBA00023145"/>
    </source>
</evidence>
<protein>
    <recommendedName>
        <fullName evidence="5">Carboxypeptidase Q</fullName>
    </recommendedName>
    <alternativeName>
        <fullName evidence="20">Plasma glutamate carboxypeptidase</fullName>
    </alternativeName>
</protein>
<keyword evidence="6" id="KW-0964">Secreted</keyword>
<keyword evidence="13" id="KW-0862">Zinc</keyword>
<dbReference type="GO" id="GO:0005764">
    <property type="term" value="C:lysosome"/>
    <property type="evidence" value="ECO:0007669"/>
    <property type="project" value="UniProtKB-SubCell"/>
</dbReference>
<evidence type="ECO:0000256" key="18">
    <source>
        <dbReference type="ARBA" id="ARBA00023228"/>
    </source>
</evidence>
<dbReference type="Gene3D" id="3.40.630.10">
    <property type="entry name" value="Zn peptidases"/>
    <property type="match status" value="1"/>
</dbReference>
<dbReference type="GO" id="GO:0070573">
    <property type="term" value="F:metallodipeptidase activity"/>
    <property type="evidence" value="ECO:0007669"/>
    <property type="project" value="InterPro"/>
</dbReference>
<dbReference type="Proteomes" id="UP000253606">
    <property type="component" value="Chromosome"/>
</dbReference>
<evidence type="ECO:0000256" key="14">
    <source>
        <dbReference type="ARBA" id="ARBA00023034"/>
    </source>
</evidence>